<protein>
    <submittedName>
        <fullName evidence="1">Uncharacterized protein</fullName>
    </submittedName>
</protein>
<evidence type="ECO:0000313" key="2">
    <source>
        <dbReference type="Proteomes" id="UP000242590"/>
    </source>
</evidence>
<dbReference type="EMBL" id="MWLE01000080">
    <property type="protein sequence ID" value="OOV34419.1"/>
    <property type="molecule type" value="Genomic_DNA"/>
</dbReference>
<dbReference type="AlphaFoldDB" id="A0A1T1D0L1"/>
<proteinExistence type="predicted"/>
<evidence type="ECO:0000313" key="1">
    <source>
        <dbReference type="EMBL" id="OOV34419.1"/>
    </source>
</evidence>
<accession>A0A1T1D0L1</accession>
<sequence>MRGRLKRKIQRKAGSKLDGTLAKVVAFLALVAARLLNSGGDIKPLDMAKRHSDWIQYDVKARPEAAEAMRAMAERINGTPSNVLSNSMSLYFKVKAHLLERGGRLFIKDSDGNTTEIEVA</sequence>
<comment type="caution">
    <text evidence="1">The sequence shown here is derived from an EMBL/GenBank/DDBJ whole genome shotgun (WGS) entry which is preliminary data.</text>
</comment>
<gene>
    <name evidence="1" type="ORF">BV53_05810</name>
</gene>
<organism evidence="1 2">
    <name type="scientific">Candidatus Synechococcus spongiarum LMB bulk15N</name>
    <dbReference type="NCBI Taxonomy" id="1943583"/>
    <lineage>
        <taxon>Bacteria</taxon>
        <taxon>Bacillati</taxon>
        <taxon>Cyanobacteriota</taxon>
        <taxon>Cyanophyceae</taxon>
        <taxon>Synechococcales</taxon>
        <taxon>Synechococcaceae</taxon>
        <taxon>Synechococcus</taxon>
    </lineage>
</organism>
<dbReference type="Proteomes" id="UP000242590">
    <property type="component" value="Unassembled WGS sequence"/>
</dbReference>
<name>A0A1T1D0L1_9SYNE</name>
<reference evidence="1 2" key="1">
    <citation type="submission" date="2017-02" db="EMBL/GenBank/DDBJ databases">
        <title>Draft Genome Sequences of 'Candidatus Synechococcus spongiarum', Cyanobacterial Symbionts of the Mediterranean Sponge Aplysina aerophoba from two locations.</title>
        <authorList>
            <person name="Slaby B.M."/>
            <person name="Hentschel U."/>
        </authorList>
    </citation>
    <scope>NUCLEOTIDE SEQUENCE [LARGE SCALE GENOMIC DNA]</scope>
    <source>
        <strain evidence="1">LMB bulk15N</strain>
    </source>
</reference>